<dbReference type="EMBL" id="FQWZ01000002">
    <property type="protein sequence ID" value="SHG66165.1"/>
    <property type="molecule type" value="Genomic_DNA"/>
</dbReference>
<name>A0A1M5LMC1_9GAMM</name>
<dbReference type="InterPro" id="IPR036265">
    <property type="entry name" value="HIT-like_sf"/>
</dbReference>
<dbReference type="InterPro" id="IPR026026">
    <property type="entry name" value="HIT_Hint"/>
</dbReference>
<keyword evidence="3" id="KW-0378">Hydrolase</keyword>
<organism evidence="3 4">
    <name type="scientific">Hydrocarboniphaga daqingensis</name>
    <dbReference type="NCBI Taxonomy" id="490188"/>
    <lineage>
        <taxon>Bacteria</taxon>
        <taxon>Pseudomonadati</taxon>
        <taxon>Pseudomonadota</taxon>
        <taxon>Gammaproteobacteria</taxon>
        <taxon>Nevskiales</taxon>
        <taxon>Nevskiaceae</taxon>
        <taxon>Hydrocarboniphaga</taxon>
    </lineage>
</organism>
<comment type="caution">
    <text evidence="1">Lacks conserved residue(s) required for the propagation of feature annotation.</text>
</comment>
<reference evidence="3 4" key="1">
    <citation type="submission" date="2016-11" db="EMBL/GenBank/DDBJ databases">
        <authorList>
            <person name="Jaros S."/>
            <person name="Januszkiewicz K."/>
            <person name="Wedrychowicz H."/>
        </authorList>
    </citation>
    <scope>NUCLEOTIDE SEQUENCE [LARGE SCALE GENOMIC DNA]</scope>
    <source>
        <strain evidence="3 4">CGMCC 1.7049</strain>
    </source>
</reference>
<protein>
    <submittedName>
        <fullName evidence="3">Diadenosine tetraphosphate (Ap4A) hydrolase</fullName>
    </submittedName>
</protein>
<dbReference type="GO" id="GO:0016787">
    <property type="term" value="F:hydrolase activity"/>
    <property type="evidence" value="ECO:0007669"/>
    <property type="project" value="UniProtKB-KW"/>
</dbReference>
<dbReference type="SUPFAM" id="SSF54197">
    <property type="entry name" value="HIT-like"/>
    <property type="match status" value="1"/>
</dbReference>
<proteinExistence type="predicted"/>
<keyword evidence="4" id="KW-1185">Reference proteome</keyword>
<feature type="domain" description="HIT" evidence="2">
    <location>
        <begin position="37"/>
        <end position="105"/>
    </location>
</feature>
<evidence type="ECO:0000256" key="1">
    <source>
        <dbReference type="PROSITE-ProRule" id="PRU00464"/>
    </source>
</evidence>
<evidence type="ECO:0000313" key="3">
    <source>
        <dbReference type="EMBL" id="SHG66165.1"/>
    </source>
</evidence>
<dbReference type="Proteomes" id="UP000199758">
    <property type="component" value="Unassembled WGS sequence"/>
</dbReference>
<evidence type="ECO:0000313" key="4">
    <source>
        <dbReference type="Proteomes" id="UP000199758"/>
    </source>
</evidence>
<dbReference type="STRING" id="490188.SAMN04488068_0986"/>
<accession>A0A1M5LMC1</accession>
<dbReference type="Gene3D" id="3.30.428.10">
    <property type="entry name" value="HIT-like"/>
    <property type="match status" value="1"/>
</dbReference>
<dbReference type="Pfam" id="PF01230">
    <property type="entry name" value="HIT"/>
    <property type="match status" value="1"/>
</dbReference>
<dbReference type="PIRSF" id="PIRSF000714">
    <property type="entry name" value="HIT"/>
    <property type="match status" value="1"/>
</dbReference>
<sequence>MSGFELHAQLAADCQPLADAPLCRLLLMNDAQYPWCILVPRRPALREIYELTDADQAQLLAESVTLGRAMMQAFGGDKLNVAALGNMVPQLHLHHIVRRVGDPAWPAPVWGRHPAAPYTEALRNERIAALQAQIGAQWRWFAADSRLR</sequence>
<dbReference type="InterPro" id="IPR011146">
    <property type="entry name" value="HIT-like"/>
</dbReference>
<evidence type="ECO:0000259" key="2">
    <source>
        <dbReference type="PROSITE" id="PS51084"/>
    </source>
</evidence>
<dbReference type="AlphaFoldDB" id="A0A1M5LMC1"/>
<gene>
    <name evidence="3" type="ORF">SAMN04488068_0986</name>
</gene>
<dbReference type="RefSeq" id="WP_072894765.1">
    <property type="nucleotide sequence ID" value="NZ_FQWZ01000002.1"/>
</dbReference>
<dbReference type="PROSITE" id="PS51084">
    <property type="entry name" value="HIT_2"/>
    <property type="match status" value="1"/>
</dbReference>
<dbReference type="OrthoDB" id="9799145at2"/>